<comment type="caution">
    <text evidence="1">The sequence shown here is derived from an EMBL/GenBank/DDBJ whole genome shotgun (WGS) entry which is preliminary data.</text>
</comment>
<keyword evidence="2" id="KW-1185">Reference proteome</keyword>
<name>A0A1R3I5B0_9ROSI</name>
<sequence>MEPSPTFIAGSIFNDPMLLPLSSNPSIFNLPPLQLPRDLHSLYYNITSLPDMDTLPHTNDFLDLFSNLLPDLHSFGKASMKKESMARRTCLYGGMNLMFGRLQ</sequence>
<protein>
    <submittedName>
        <fullName evidence="1">Uncharacterized protein</fullName>
    </submittedName>
</protein>
<gene>
    <name evidence="1" type="ORF">COLO4_25014</name>
</gene>
<organism evidence="1 2">
    <name type="scientific">Corchorus olitorius</name>
    <dbReference type="NCBI Taxonomy" id="93759"/>
    <lineage>
        <taxon>Eukaryota</taxon>
        <taxon>Viridiplantae</taxon>
        <taxon>Streptophyta</taxon>
        <taxon>Embryophyta</taxon>
        <taxon>Tracheophyta</taxon>
        <taxon>Spermatophyta</taxon>
        <taxon>Magnoliopsida</taxon>
        <taxon>eudicotyledons</taxon>
        <taxon>Gunneridae</taxon>
        <taxon>Pentapetalae</taxon>
        <taxon>rosids</taxon>
        <taxon>malvids</taxon>
        <taxon>Malvales</taxon>
        <taxon>Malvaceae</taxon>
        <taxon>Grewioideae</taxon>
        <taxon>Apeibeae</taxon>
        <taxon>Corchorus</taxon>
    </lineage>
</organism>
<evidence type="ECO:0000313" key="2">
    <source>
        <dbReference type="Proteomes" id="UP000187203"/>
    </source>
</evidence>
<dbReference type="Proteomes" id="UP000187203">
    <property type="component" value="Unassembled WGS sequence"/>
</dbReference>
<accession>A0A1R3I5B0</accession>
<proteinExistence type="predicted"/>
<reference evidence="2" key="1">
    <citation type="submission" date="2013-09" db="EMBL/GenBank/DDBJ databases">
        <title>Corchorus olitorius genome sequencing.</title>
        <authorList>
            <person name="Alam M."/>
            <person name="Haque M.S."/>
            <person name="Islam M.S."/>
            <person name="Emdad E.M."/>
            <person name="Islam M.M."/>
            <person name="Ahmed B."/>
            <person name="Halim A."/>
            <person name="Hossen Q.M.M."/>
            <person name="Hossain M.Z."/>
            <person name="Ahmed R."/>
            <person name="Khan M.M."/>
            <person name="Islam R."/>
            <person name="Rashid M.M."/>
            <person name="Khan S.A."/>
            <person name="Rahman M.S."/>
            <person name="Alam M."/>
            <person name="Yahiya A.S."/>
            <person name="Khan M.S."/>
            <person name="Azam M.S."/>
            <person name="Haque T."/>
            <person name="Lashkar M.Z.H."/>
            <person name="Akhand A.I."/>
            <person name="Morshed G."/>
            <person name="Roy S."/>
            <person name="Uddin K.S."/>
            <person name="Rabeya T."/>
            <person name="Hossain A.S."/>
            <person name="Chowdhury A."/>
            <person name="Snigdha A.R."/>
            <person name="Mortoza M.S."/>
            <person name="Matin S.A."/>
            <person name="Hoque S.M.E."/>
            <person name="Islam M.K."/>
            <person name="Roy D.K."/>
            <person name="Haider R."/>
            <person name="Moosa M.M."/>
            <person name="Elias S.M."/>
            <person name="Hasan A.M."/>
            <person name="Jahan S."/>
            <person name="Shafiuddin M."/>
            <person name="Mahmood N."/>
            <person name="Shommy N.S."/>
        </authorList>
    </citation>
    <scope>NUCLEOTIDE SEQUENCE [LARGE SCALE GENOMIC DNA]</scope>
    <source>
        <strain evidence="2">cv. O-4</strain>
    </source>
</reference>
<dbReference type="AlphaFoldDB" id="A0A1R3I5B0"/>
<dbReference type="EMBL" id="AWUE01018898">
    <property type="protein sequence ID" value="OMO77758.1"/>
    <property type="molecule type" value="Genomic_DNA"/>
</dbReference>
<evidence type="ECO:0000313" key="1">
    <source>
        <dbReference type="EMBL" id="OMO77758.1"/>
    </source>
</evidence>